<dbReference type="InterPro" id="IPR012900">
    <property type="entry name" value="MFMR"/>
</dbReference>
<evidence type="ECO:0000313" key="2">
    <source>
        <dbReference type="EMBL" id="KAK7815425.1"/>
    </source>
</evidence>
<organism evidence="2 3">
    <name type="scientific">Quercus suber</name>
    <name type="common">Cork oak</name>
    <dbReference type="NCBI Taxonomy" id="58331"/>
    <lineage>
        <taxon>Eukaryota</taxon>
        <taxon>Viridiplantae</taxon>
        <taxon>Streptophyta</taxon>
        <taxon>Embryophyta</taxon>
        <taxon>Tracheophyta</taxon>
        <taxon>Spermatophyta</taxon>
        <taxon>Magnoliopsida</taxon>
        <taxon>eudicotyledons</taxon>
        <taxon>Gunneridae</taxon>
        <taxon>Pentapetalae</taxon>
        <taxon>rosids</taxon>
        <taxon>fabids</taxon>
        <taxon>Fagales</taxon>
        <taxon>Fagaceae</taxon>
        <taxon>Quercus</taxon>
    </lineage>
</organism>
<evidence type="ECO:0000259" key="1">
    <source>
        <dbReference type="Pfam" id="PF07777"/>
    </source>
</evidence>
<dbReference type="AlphaFoldDB" id="A0AAW0ILU8"/>
<evidence type="ECO:0000313" key="3">
    <source>
        <dbReference type="Proteomes" id="UP000237347"/>
    </source>
</evidence>
<dbReference type="Proteomes" id="UP000237347">
    <property type="component" value="Unassembled WGS sequence"/>
</dbReference>
<proteinExistence type="predicted"/>
<reference evidence="2 3" key="1">
    <citation type="journal article" date="2018" name="Sci. Data">
        <title>The draft genome sequence of cork oak.</title>
        <authorList>
            <person name="Ramos A.M."/>
            <person name="Usie A."/>
            <person name="Barbosa P."/>
            <person name="Barros P.M."/>
            <person name="Capote T."/>
            <person name="Chaves I."/>
            <person name="Simoes F."/>
            <person name="Abreu I."/>
            <person name="Carrasquinho I."/>
            <person name="Faro C."/>
            <person name="Guimaraes J.B."/>
            <person name="Mendonca D."/>
            <person name="Nobrega F."/>
            <person name="Rodrigues L."/>
            <person name="Saibo N.J.M."/>
            <person name="Varela M.C."/>
            <person name="Egas C."/>
            <person name="Matos J."/>
            <person name="Miguel C.M."/>
            <person name="Oliveira M.M."/>
            <person name="Ricardo C.P."/>
            <person name="Goncalves S."/>
        </authorList>
    </citation>
    <scope>NUCLEOTIDE SEQUENCE [LARGE SCALE GENOMIC DNA]</scope>
    <source>
        <strain evidence="3">cv. HL8</strain>
    </source>
</reference>
<dbReference type="EMBL" id="PKMF04001005">
    <property type="protein sequence ID" value="KAK7815425.1"/>
    <property type="molecule type" value="Genomic_DNA"/>
</dbReference>
<keyword evidence="3" id="KW-1185">Reference proteome</keyword>
<dbReference type="Pfam" id="PF07777">
    <property type="entry name" value="MFMR"/>
    <property type="match status" value="1"/>
</dbReference>
<name>A0AAW0ILU8_QUESU</name>
<protein>
    <submittedName>
        <fullName evidence="2">G-box-binding factor 3</fullName>
    </submittedName>
</protein>
<feature type="domain" description="G-box binding protein multifunctional mosaic region" evidence="1">
    <location>
        <begin position="53"/>
        <end position="83"/>
    </location>
</feature>
<accession>A0AAW0ILU8</accession>
<gene>
    <name evidence="2" type="primary">GBF3_1</name>
    <name evidence="2" type="ORF">CFP56_001559</name>
</gene>
<comment type="caution">
    <text evidence="2">The sequence shown here is derived from an EMBL/GenBank/DDBJ whole genome shotgun (WGS) entry which is preliminary data.</text>
</comment>
<sequence>MANNEEGKPSKSEKSPSPAQLMYLNLLDIEKKIGLDDQTNQASQTNIQAYPDWAAMQPMMPPYGAPYAAIYPHGGVYAHPGVPLGSHGLGQGVPLSPAVSEAFLL</sequence>